<dbReference type="OrthoDB" id="289250at2759"/>
<evidence type="ECO:0000256" key="3">
    <source>
        <dbReference type="ARBA" id="ARBA00022741"/>
    </source>
</evidence>
<keyword evidence="13" id="KW-1185">Reference proteome</keyword>
<reference evidence="12" key="1">
    <citation type="submission" date="2020-01" db="EMBL/GenBank/DDBJ databases">
        <title>Genome Sequencing of Three Apophysomyces-Like Fungal Strains Confirms a Novel Fungal Genus in the Mucoromycota with divergent Burkholderia-like Endosymbiotic Bacteria.</title>
        <authorList>
            <person name="Stajich J.E."/>
            <person name="Macias A.M."/>
            <person name="Carter-House D."/>
            <person name="Lovett B."/>
            <person name="Kasson L.R."/>
            <person name="Berry K."/>
            <person name="Grigoriev I."/>
            <person name="Chang Y."/>
            <person name="Spatafora J."/>
            <person name="Kasson M.T."/>
        </authorList>
    </citation>
    <scope>NUCLEOTIDE SEQUENCE</scope>
    <source>
        <strain evidence="12">NRRL A-21654</strain>
    </source>
</reference>
<name>A0A8H7ESB5_9FUNG</name>
<dbReference type="InterPro" id="IPR017441">
    <property type="entry name" value="Protein_kinase_ATP_BS"/>
</dbReference>
<dbReference type="PROSITE" id="PS50011">
    <property type="entry name" value="PROTEIN_KINASE_DOM"/>
    <property type="match status" value="1"/>
</dbReference>
<dbReference type="FunFam" id="1.10.510.10:FF:000571">
    <property type="entry name" value="Maternal embryonic leucine zipper kinase"/>
    <property type="match status" value="1"/>
</dbReference>
<keyword evidence="4" id="KW-0418">Kinase</keyword>
<proteinExistence type="predicted"/>
<dbReference type="EMBL" id="JABAYA010000115">
    <property type="protein sequence ID" value="KAF7724607.1"/>
    <property type="molecule type" value="Genomic_DNA"/>
</dbReference>
<evidence type="ECO:0000313" key="13">
    <source>
        <dbReference type="Proteomes" id="UP000605846"/>
    </source>
</evidence>
<organism evidence="12 13">
    <name type="scientific">Apophysomyces ossiformis</name>
    <dbReference type="NCBI Taxonomy" id="679940"/>
    <lineage>
        <taxon>Eukaryota</taxon>
        <taxon>Fungi</taxon>
        <taxon>Fungi incertae sedis</taxon>
        <taxon>Mucoromycota</taxon>
        <taxon>Mucoromycotina</taxon>
        <taxon>Mucoromycetes</taxon>
        <taxon>Mucorales</taxon>
        <taxon>Mucorineae</taxon>
        <taxon>Mucoraceae</taxon>
        <taxon>Apophysomyces</taxon>
    </lineage>
</organism>
<dbReference type="GO" id="GO:0005524">
    <property type="term" value="F:ATP binding"/>
    <property type="evidence" value="ECO:0007669"/>
    <property type="project" value="UniProtKB-UniRule"/>
</dbReference>
<evidence type="ECO:0000256" key="1">
    <source>
        <dbReference type="ARBA" id="ARBA00022527"/>
    </source>
</evidence>
<dbReference type="InterPro" id="IPR030616">
    <property type="entry name" value="Aur-like"/>
</dbReference>
<feature type="binding site" evidence="7">
    <location>
        <position position="417"/>
    </location>
    <ligand>
        <name>ATP</name>
        <dbReference type="ChEBI" id="CHEBI:30616"/>
    </ligand>
</feature>
<comment type="caution">
    <text evidence="12">The sequence shown here is derived from an EMBL/GenBank/DDBJ whole genome shotgun (WGS) entry which is preliminary data.</text>
</comment>
<evidence type="ECO:0000256" key="7">
    <source>
        <dbReference type="PIRSR" id="PIRSR630616-2"/>
    </source>
</evidence>
<evidence type="ECO:0000256" key="4">
    <source>
        <dbReference type="ARBA" id="ARBA00022777"/>
    </source>
</evidence>
<evidence type="ECO:0000256" key="10">
    <source>
        <dbReference type="SAM" id="MobiDB-lite"/>
    </source>
</evidence>
<dbReference type="SMART" id="SM00220">
    <property type="entry name" value="S_TKc"/>
    <property type="match status" value="1"/>
</dbReference>
<keyword evidence="5 7" id="KW-0067">ATP-binding</keyword>
<protein>
    <recommendedName>
        <fullName evidence="11">Protein kinase domain-containing protein</fullName>
    </recommendedName>
</protein>
<dbReference type="PROSITE" id="PS00107">
    <property type="entry name" value="PROTEIN_KINASE_ATP"/>
    <property type="match status" value="1"/>
</dbReference>
<feature type="active site" description="Proton acceptor" evidence="6">
    <location>
        <position position="395"/>
    </location>
</feature>
<dbReference type="Pfam" id="PF00069">
    <property type="entry name" value="Pkinase"/>
    <property type="match status" value="1"/>
</dbReference>
<dbReference type="InterPro" id="IPR011009">
    <property type="entry name" value="Kinase-like_dom_sf"/>
</dbReference>
<evidence type="ECO:0000259" key="11">
    <source>
        <dbReference type="PROSITE" id="PS50011"/>
    </source>
</evidence>
<evidence type="ECO:0000256" key="8">
    <source>
        <dbReference type="PIRSR" id="PIRSR630616-3"/>
    </source>
</evidence>
<keyword evidence="3 7" id="KW-0547">Nucleotide-binding</keyword>
<feature type="binding site" evidence="7">
    <location>
        <begin position="399"/>
        <end position="400"/>
    </location>
    <ligand>
        <name>ATP</name>
        <dbReference type="ChEBI" id="CHEBI:30616"/>
    </ligand>
</feature>
<evidence type="ECO:0000313" key="12">
    <source>
        <dbReference type="EMBL" id="KAF7724607.1"/>
    </source>
</evidence>
<dbReference type="PANTHER" id="PTHR24350">
    <property type="entry name" value="SERINE/THREONINE-PROTEIN KINASE IAL-RELATED"/>
    <property type="match status" value="1"/>
</dbReference>
<evidence type="ECO:0000256" key="6">
    <source>
        <dbReference type="PIRSR" id="PIRSR630616-1"/>
    </source>
</evidence>
<feature type="compositionally biased region" description="Basic and acidic residues" evidence="10">
    <location>
        <begin position="80"/>
        <end position="89"/>
    </location>
</feature>
<keyword evidence="2" id="KW-0808">Transferase</keyword>
<feature type="compositionally biased region" description="Low complexity" evidence="10">
    <location>
        <begin position="111"/>
        <end position="126"/>
    </location>
</feature>
<sequence>MDLSDNSLQEKLYDDPAPIVKDIMSPCRTLAQDWPPPECPKETVTCAKEAVHAQNTPIGHRRQQPSVGLGIVTNLREMQNEKRRSKNEEFFSSVIELPRPPPSLARPSDPPAAYSCSSSSSPSETSLENHPPDILIDSHDLPNRNLDVHSFSEDKIIPLPSPAQANVYTTFLARSPFPSDQAVSSENLASSAPTTIPILIFSPLPPDKTNTFPSLSELPILGDVDEQPQDLLSVPITREFKFPSPSPSNAQNEDLIGKLIWKFEIQKLLGVGAFSKVYLANNIESGQKYAIKMISKERMLNDLRVKTSIEREVEILKYIDHPGIIRLEATMETEQYLCIVLEYVEGGELFDYVQKRHCTTPNPAHSINEYDVKTLFLDIVQIVRWMHERNIVHRDLKLENILLHKDDNGNLRAKLTDFGLARVVDPTSPQLTTRCGSEEYAAPEIVQSQVYDGRQTDTWSLGVVLYALLVGYLPFTYNPSRGEKISHMFHRIVCAEVKWPVSKDPSTPVSDQAKHVVERMLVRHPGKRIDLHDVENLPWFADIRLQKE</sequence>
<dbReference type="Proteomes" id="UP000605846">
    <property type="component" value="Unassembled WGS sequence"/>
</dbReference>
<feature type="domain" description="Protein kinase" evidence="11">
    <location>
        <begin position="263"/>
        <end position="540"/>
    </location>
</feature>
<dbReference type="PROSITE" id="PS00108">
    <property type="entry name" value="PROTEIN_KINASE_ST"/>
    <property type="match status" value="1"/>
</dbReference>
<evidence type="ECO:0000256" key="5">
    <source>
        <dbReference type="ARBA" id="ARBA00022840"/>
    </source>
</evidence>
<gene>
    <name evidence="12" type="ORF">EC973_000851</name>
</gene>
<dbReference type="SUPFAM" id="SSF56112">
    <property type="entry name" value="Protein kinase-like (PK-like)"/>
    <property type="match status" value="1"/>
</dbReference>
<feature type="binding site" evidence="7 9">
    <location>
        <position position="292"/>
    </location>
    <ligand>
        <name>ATP</name>
        <dbReference type="ChEBI" id="CHEBI:30616"/>
    </ligand>
</feature>
<dbReference type="GO" id="GO:0004674">
    <property type="term" value="F:protein serine/threonine kinase activity"/>
    <property type="evidence" value="ECO:0007669"/>
    <property type="project" value="UniProtKB-KW"/>
</dbReference>
<keyword evidence="1" id="KW-0723">Serine/threonine-protein kinase</keyword>
<evidence type="ECO:0000256" key="9">
    <source>
        <dbReference type="PROSITE-ProRule" id="PRU10141"/>
    </source>
</evidence>
<dbReference type="Gene3D" id="1.10.510.10">
    <property type="entry name" value="Transferase(Phosphotransferase) domain 1"/>
    <property type="match status" value="1"/>
</dbReference>
<dbReference type="InterPro" id="IPR000719">
    <property type="entry name" value="Prot_kinase_dom"/>
</dbReference>
<feature type="compositionally biased region" description="Pro residues" evidence="10">
    <location>
        <begin position="98"/>
        <end position="110"/>
    </location>
</feature>
<dbReference type="InterPro" id="IPR008271">
    <property type="entry name" value="Ser/Thr_kinase_AS"/>
</dbReference>
<feature type="region of interest" description="Disordered" evidence="10">
    <location>
        <begin position="80"/>
        <end position="141"/>
    </location>
</feature>
<dbReference type="AlphaFoldDB" id="A0A8H7ESB5"/>
<evidence type="ECO:0000256" key="2">
    <source>
        <dbReference type="ARBA" id="ARBA00022679"/>
    </source>
</evidence>
<dbReference type="FunFam" id="3.30.200.20:FF:000042">
    <property type="entry name" value="Aurora kinase A"/>
    <property type="match status" value="1"/>
</dbReference>
<accession>A0A8H7ESB5</accession>
<feature type="cross-link" description="Glycyl lysine isopeptide (Lys-Gly) (interchain with G-Cter in SUMO2)" evidence="8">
    <location>
        <position position="397"/>
    </location>
</feature>